<gene>
    <name evidence="6" type="ORF">FYJ39_14255</name>
</gene>
<dbReference type="EMBL" id="VUMD01000013">
    <property type="protein sequence ID" value="MSS37704.1"/>
    <property type="molecule type" value="Genomic_DNA"/>
</dbReference>
<dbReference type="SMART" id="SM00304">
    <property type="entry name" value="HAMP"/>
    <property type="match status" value="2"/>
</dbReference>
<dbReference type="RefSeq" id="WP_154473145.1">
    <property type="nucleotide sequence ID" value="NZ_DBEWUL010000068.1"/>
</dbReference>
<dbReference type="PRINTS" id="PR00260">
    <property type="entry name" value="CHEMTRNSDUCR"/>
</dbReference>
<accession>A0A7X2TD57</accession>
<feature type="domain" description="HAMP" evidence="5">
    <location>
        <begin position="248"/>
        <end position="300"/>
    </location>
</feature>
<evidence type="ECO:0000256" key="1">
    <source>
        <dbReference type="ARBA" id="ARBA00022500"/>
    </source>
</evidence>
<comment type="similarity">
    <text evidence="2">Belongs to the methyl-accepting chemotaxis (MCP) protein family.</text>
</comment>
<dbReference type="InterPro" id="IPR003660">
    <property type="entry name" value="HAMP_dom"/>
</dbReference>
<keyword evidence="1" id="KW-0145">Chemotaxis</keyword>
<dbReference type="GO" id="GO:0006935">
    <property type="term" value="P:chemotaxis"/>
    <property type="evidence" value="ECO:0007669"/>
    <property type="project" value="UniProtKB-KW"/>
</dbReference>
<dbReference type="PROSITE" id="PS50885">
    <property type="entry name" value="HAMP"/>
    <property type="match status" value="1"/>
</dbReference>
<dbReference type="Pfam" id="PF13682">
    <property type="entry name" value="CZB"/>
    <property type="match status" value="1"/>
</dbReference>
<protein>
    <submittedName>
        <fullName evidence="6">Methyl-accepting chemotaxis protein</fullName>
    </submittedName>
</protein>
<evidence type="ECO:0000259" key="4">
    <source>
        <dbReference type="PROSITE" id="PS50111"/>
    </source>
</evidence>
<keyword evidence="7" id="KW-1185">Reference proteome</keyword>
<evidence type="ECO:0000259" key="5">
    <source>
        <dbReference type="PROSITE" id="PS50885"/>
    </source>
</evidence>
<dbReference type="Gene3D" id="1.10.287.950">
    <property type="entry name" value="Methyl-accepting chemotaxis protein"/>
    <property type="match status" value="1"/>
</dbReference>
<dbReference type="AlphaFoldDB" id="A0A7X2TD57"/>
<dbReference type="InterPro" id="IPR004090">
    <property type="entry name" value="Chemotax_Me-accpt_rcpt"/>
</dbReference>
<reference evidence="6 7" key="1">
    <citation type="submission" date="2019-08" db="EMBL/GenBank/DDBJ databases">
        <title>In-depth cultivation of the pig gut microbiome towards novel bacterial diversity and tailored functional studies.</title>
        <authorList>
            <person name="Wylensek D."/>
            <person name="Hitch T.C.A."/>
            <person name="Clavel T."/>
        </authorList>
    </citation>
    <scope>NUCLEOTIDE SEQUENCE [LARGE SCALE GENOMIC DNA]</scope>
    <source>
        <strain evidence="6 7">WCA-389-WT-23D1</strain>
    </source>
</reference>
<sequence>MKKKSLTKLLAVYFGGILLSVIILSVVTARAFLQISSVNQEVRKENAYISKLYEAKIAHYQWSKNLNNAIHYGKEFTGAMDPTACGLGQLIYSNEAQDDMILKSLSSDVENLHREIHTSAETILNLLKTDKQKAISVYTDETEPRIEKLVSRLDQAIEEENASGHQVEERFYQVIIRVSVVCAAVLAITLTACIKLYRFLRREVILNIQSLVVQIEKIAEGKLHLDLSTECRTQELASIRDNLEISLKEILQYVEAIEMGMGEFAKGNFTCECPVSFKGDFELIQTSIESFQERMNQTLSSLEMAAEQVEAGANQVSDSAQALAHGAAEQASSVQELSATITDISDKLSQTAEYSQNANNIGKKTGDAVRHSQDEMRQMLKSIKEMSEASKKIQQIIKTIEDIAFETNILSLNAAVEAARAGSAGQGFAVVAEEVRNLAQQSAEAAKDTANLIGNSLKYVESSEKLASSTGESFENVAKHVEKILDMLDRIAEASKEQSVSVGQISQGLDQISAVVQTNSATSEESAAASEELNGQAGMMNSLVGQFRLKK</sequence>
<proteinExistence type="inferred from homology"/>
<dbReference type="Pfam" id="PF00015">
    <property type="entry name" value="MCPsignal"/>
    <property type="match status" value="1"/>
</dbReference>
<dbReference type="InterPro" id="IPR004089">
    <property type="entry name" value="MCPsignal_dom"/>
</dbReference>
<dbReference type="GO" id="GO:0007165">
    <property type="term" value="P:signal transduction"/>
    <property type="evidence" value="ECO:0007669"/>
    <property type="project" value="UniProtKB-KW"/>
</dbReference>
<dbReference type="GO" id="GO:0004888">
    <property type="term" value="F:transmembrane signaling receptor activity"/>
    <property type="evidence" value="ECO:0007669"/>
    <property type="project" value="InterPro"/>
</dbReference>
<dbReference type="PROSITE" id="PS50111">
    <property type="entry name" value="CHEMOTAXIS_TRANSDUC_2"/>
    <property type="match status" value="1"/>
</dbReference>
<keyword evidence="3" id="KW-0807">Transducer</keyword>
<dbReference type="Gene3D" id="1.20.120.30">
    <property type="entry name" value="Aspartate receptor, ligand-binding domain"/>
    <property type="match status" value="1"/>
</dbReference>
<feature type="domain" description="Methyl-accepting transducer" evidence="4">
    <location>
        <begin position="305"/>
        <end position="534"/>
    </location>
</feature>
<dbReference type="InterPro" id="IPR051310">
    <property type="entry name" value="MCP_chemotaxis"/>
</dbReference>
<evidence type="ECO:0000256" key="2">
    <source>
        <dbReference type="ARBA" id="ARBA00029447"/>
    </source>
</evidence>
<comment type="caution">
    <text evidence="6">The sequence shown here is derived from an EMBL/GenBank/DDBJ whole genome shotgun (WGS) entry which is preliminary data.</text>
</comment>
<dbReference type="CDD" id="cd11386">
    <property type="entry name" value="MCP_signal"/>
    <property type="match status" value="1"/>
</dbReference>
<dbReference type="PANTHER" id="PTHR43531">
    <property type="entry name" value="PROTEIN ICFG"/>
    <property type="match status" value="1"/>
</dbReference>
<evidence type="ECO:0000256" key="3">
    <source>
        <dbReference type="PROSITE-ProRule" id="PRU00284"/>
    </source>
</evidence>
<evidence type="ECO:0000313" key="7">
    <source>
        <dbReference type="Proteomes" id="UP000429958"/>
    </source>
</evidence>
<dbReference type="GO" id="GO:0016020">
    <property type="term" value="C:membrane"/>
    <property type="evidence" value="ECO:0007669"/>
    <property type="project" value="InterPro"/>
</dbReference>
<dbReference type="SMART" id="SM00283">
    <property type="entry name" value="MA"/>
    <property type="match status" value="1"/>
</dbReference>
<dbReference type="InterPro" id="IPR025991">
    <property type="entry name" value="Chemoreceptor_zinc-bind_dom"/>
</dbReference>
<dbReference type="PANTHER" id="PTHR43531:SF11">
    <property type="entry name" value="METHYL-ACCEPTING CHEMOTAXIS PROTEIN 3"/>
    <property type="match status" value="1"/>
</dbReference>
<name>A0A7X2TD57_9CLOT</name>
<dbReference type="Proteomes" id="UP000429958">
    <property type="component" value="Unassembled WGS sequence"/>
</dbReference>
<evidence type="ECO:0000313" key="6">
    <source>
        <dbReference type="EMBL" id="MSS37704.1"/>
    </source>
</evidence>
<dbReference type="SUPFAM" id="SSF58104">
    <property type="entry name" value="Methyl-accepting chemotaxis protein (MCP) signaling domain"/>
    <property type="match status" value="1"/>
</dbReference>
<organism evidence="6 7">
    <name type="scientific">Clostridium porci</name>
    <dbReference type="NCBI Taxonomy" id="2605778"/>
    <lineage>
        <taxon>Bacteria</taxon>
        <taxon>Bacillati</taxon>
        <taxon>Bacillota</taxon>
        <taxon>Clostridia</taxon>
        <taxon>Eubacteriales</taxon>
        <taxon>Clostridiaceae</taxon>
        <taxon>Clostridium</taxon>
    </lineage>
</organism>